<dbReference type="GO" id="GO:0000435">
    <property type="term" value="P:positive regulation of transcription from RNA polymerase II promoter by galactose"/>
    <property type="evidence" value="ECO:0007669"/>
    <property type="project" value="TreeGrafter"/>
</dbReference>
<feature type="domain" description="Zn(2)-C6 fungal-type" evidence="9">
    <location>
        <begin position="30"/>
        <end position="60"/>
    </location>
</feature>
<dbReference type="OrthoDB" id="424974at2759"/>
<feature type="region of interest" description="Disordered" evidence="7">
    <location>
        <begin position="175"/>
        <end position="195"/>
    </location>
</feature>
<dbReference type="GO" id="GO:0006351">
    <property type="term" value="P:DNA-templated transcription"/>
    <property type="evidence" value="ECO:0007669"/>
    <property type="project" value="InterPro"/>
</dbReference>
<dbReference type="PROSITE" id="PS00463">
    <property type="entry name" value="ZN2_CY6_FUNGAL_1"/>
    <property type="match status" value="1"/>
</dbReference>
<evidence type="ECO:0000313" key="10">
    <source>
        <dbReference type="EMBL" id="KAH6661205.1"/>
    </source>
</evidence>
<keyword evidence="8" id="KW-1133">Transmembrane helix</keyword>
<evidence type="ECO:0000256" key="1">
    <source>
        <dbReference type="ARBA" id="ARBA00022723"/>
    </source>
</evidence>
<dbReference type="InterPro" id="IPR001138">
    <property type="entry name" value="Zn2Cys6_DnaBD"/>
</dbReference>
<keyword evidence="2" id="KW-0805">Transcription regulation</keyword>
<dbReference type="InterPro" id="IPR007219">
    <property type="entry name" value="XnlR_reg_dom"/>
</dbReference>
<evidence type="ECO:0000256" key="5">
    <source>
        <dbReference type="ARBA" id="ARBA00023242"/>
    </source>
</evidence>
<dbReference type="AlphaFoldDB" id="A0A9P9A5D1"/>
<dbReference type="GeneID" id="70130553"/>
<protein>
    <submittedName>
        <fullName evidence="10">Fungal-specific transcription factor domain-containing protein</fullName>
    </submittedName>
</protein>
<dbReference type="PROSITE" id="PS50048">
    <property type="entry name" value="ZN2_CY6_FUNGAL_2"/>
    <property type="match status" value="1"/>
</dbReference>
<dbReference type="Gene3D" id="4.10.240.10">
    <property type="entry name" value="Zn(2)-C6 fungal-type DNA-binding domain"/>
    <property type="match status" value="1"/>
</dbReference>
<dbReference type="GO" id="GO:0008270">
    <property type="term" value="F:zinc ion binding"/>
    <property type="evidence" value="ECO:0007669"/>
    <property type="project" value="InterPro"/>
</dbReference>
<evidence type="ECO:0000259" key="9">
    <source>
        <dbReference type="PROSITE" id="PS50048"/>
    </source>
</evidence>
<keyword evidence="6" id="KW-0175">Coiled coil</keyword>
<dbReference type="EMBL" id="JAGPXC010000001">
    <property type="protein sequence ID" value="KAH6661205.1"/>
    <property type="molecule type" value="Genomic_DNA"/>
</dbReference>
<organism evidence="10 11">
    <name type="scientific">Truncatella angustata</name>
    <dbReference type="NCBI Taxonomy" id="152316"/>
    <lineage>
        <taxon>Eukaryota</taxon>
        <taxon>Fungi</taxon>
        <taxon>Dikarya</taxon>
        <taxon>Ascomycota</taxon>
        <taxon>Pezizomycotina</taxon>
        <taxon>Sordariomycetes</taxon>
        <taxon>Xylariomycetidae</taxon>
        <taxon>Amphisphaeriales</taxon>
        <taxon>Sporocadaceae</taxon>
        <taxon>Truncatella</taxon>
    </lineage>
</organism>
<dbReference type="CDD" id="cd00067">
    <property type="entry name" value="GAL4"/>
    <property type="match status" value="1"/>
</dbReference>
<accession>A0A9P9A5D1</accession>
<feature type="transmembrane region" description="Helical" evidence="8">
    <location>
        <begin position="587"/>
        <end position="608"/>
    </location>
</feature>
<dbReference type="GO" id="GO:0000978">
    <property type="term" value="F:RNA polymerase II cis-regulatory region sequence-specific DNA binding"/>
    <property type="evidence" value="ECO:0007669"/>
    <property type="project" value="TreeGrafter"/>
</dbReference>
<keyword evidence="5" id="KW-0539">Nucleus</keyword>
<dbReference type="GO" id="GO:0005634">
    <property type="term" value="C:nucleus"/>
    <property type="evidence" value="ECO:0007669"/>
    <property type="project" value="TreeGrafter"/>
</dbReference>
<sequence>MGPRHGSTPPTAVDSSAEQRGTKRRRVPVACAACRNKKSRCDGQRPKCSSCQVQDLECEYAQTPISSTTPVPKIFLQLVETRLANLENDVRALKRQNRSEAQYSLDDDRGELSHLVVDSSISREELQNTGVSPDATDGVGTIEFTDEENAGYFGQSSNIAFTRNLRRALGRVLTERQNDNSMAQSATASPPQARVRVSRPLSPGLRHYPPVNANHSTSEALRLPPPTEMETLIRKFFGNTGALFPYIHRANFIKTFEDAKRYNFKTCRRSWLGLLNIILAMATGTEPLPIADVSERTIRAETFYSRSKTLCLDLIMSGTSVESVQTMLLMSLYLQGTNRSVKTWNIHGLAVKAAFQLGLHVSDSAWNCSELDREIRNRTWYGCVILDRTLSMTFGRPPAIPENYVRVPLPQICHSSMSRNDSSDNLEIVSAMFFVATIKLYKVMWSIIDTLYACNLGSQPDHNVLMVASNVLQIEQQFLEWQSTLNPELALIQAQEISSDPEYSLTKRLRVILTMRYHNLRILAYRPYLDLYLRNIGRPHVDGSEVLMLKQFGGRNITACFDSAANLIRIVHLITHSEDSLRSLLGAWWFTLYYTLNATLTVMSMLLIDKMYGSNVNMVSDIPSTALLELSEDALSCLPAIDPGNQMVDKCAQVAAEIYKCLELVSTPNSEGDAPSAAETSINQPINSGGTFATGHVQLPVDLSSFGLDWDPDNFMSTLDPDIVDGIRDTDIFF</sequence>
<feature type="compositionally biased region" description="Polar residues" evidence="7">
    <location>
        <begin position="179"/>
        <end position="190"/>
    </location>
</feature>
<reference evidence="10" key="1">
    <citation type="journal article" date="2021" name="Nat. Commun.">
        <title>Genetic determinants of endophytism in the Arabidopsis root mycobiome.</title>
        <authorList>
            <person name="Mesny F."/>
            <person name="Miyauchi S."/>
            <person name="Thiergart T."/>
            <person name="Pickel B."/>
            <person name="Atanasova L."/>
            <person name="Karlsson M."/>
            <person name="Huettel B."/>
            <person name="Barry K.W."/>
            <person name="Haridas S."/>
            <person name="Chen C."/>
            <person name="Bauer D."/>
            <person name="Andreopoulos W."/>
            <person name="Pangilinan J."/>
            <person name="LaButti K."/>
            <person name="Riley R."/>
            <person name="Lipzen A."/>
            <person name="Clum A."/>
            <person name="Drula E."/>
            <person name="Henrissat B."/>
            <person name="Kohler A."/>
            <person name="Grigoriev I.V."/>
            <person name="Martin F.M."/>
            <person name="Hacquard S."/>
        </authorList>
    </citation>
    <scope>NUCLEOTIDE SEQUENCE</scope>
    <source>
        <strain evidence="10">MPI-SDFR-AT-0073</strain>
    </source>
</reference>
<dbReference type="GO" id="GO:0000981">
    <property type="term" value="F:DNA-binding transcription factor activity, RNA polymerase II-specific"/>
    <property type="evidence" value="ECO:0007669"/>
    <property type="project" value="InterPro"/>
</dbReference>
<dbReference type="RefSeq" id="XP_045965336.1">
    <property type="nucleotide sequence ID" value="XM_046101661.1"/>
</dbReference>
<gene>
    <name evidence="10" type="ORF">BKA67DRAFT_550479</name>
</gene>
<evidence type="ECO:0000256" key="2">
    <source>
        <dbReference type="ARBA" id="ARBA00023015"/>
    </source>
</evidence>
<dbReference type="Pfam" id="PF00172">
    <property type="entry name" value="Zn_clus"/>
    <property type="match status" value="1"/>
</dbReference>
<dbReference type="InterPro" id="IPR036864">
    <property type="entry name" value="Zn2-C6_fun-type_DNA-bd_sf"/>
</dbReference>
<feature type="region of interest" description="Disordered" evidence="7">
    <location>
        <begin position="1"/>
        <end position="27"/>
    </location>
</feature>
<dbReference type="SUPFAM" id="SSF57701">
    <property type="entry name" value="Zn2/Cys6 DNA-binding domain"/>
    <property type="match status" value="1"/>
</dbReference>
<dbReference type="PANTHER" id="PTHR47424">
    <property type="entry name" value="REGULATORY PROTEIN GAL4"/>
    <property type="match status" value="1"/>
</dbReference>
<dbReference type="SMART" id="SM00906">
    <property type="entry name" value="Fungal_trans"/>
    <property type="match status" value="1"/>
</dbReference>
<dbReference type="PANTHER" id="PTHR47424:SF3">
    <property type="entry name" value="REGULATORY PROTEIN GAL4"/>
    <property type="match status" value="1"/>
</dbReference>
<evidence type="ECO:0000256" key="3">
    <source>
        <dbReference type="ARBA" id="ARBA00023125"/>
    </source>
</evidence>
<dbReference type="InterPro" id="IPR051127">
    <property type="entry name" value="Fungal_SecMet_Regulators"/>
</dbReference>
<proteinExistence type="predicted"/>
<evidence type="ECO:0000313" key="11">
    <source>
        <dbReference type="Proteomes" id="UP000758603"/>
    </source>
</evidence>
<name>A0A9P9A5D1_9PEZI</name>
<keyword evidence="1" id="KW-0479">Metal-binding</keyword>
<evidence type="ECO:0000256" key="7">
    <source>
        <dbReference type="SAM" id="MobiDB-lite"/>
    </source>
</evidence>
<keyword evidence="8" id="KW-0472">Membrane</keyword>
<keyword evidence="11" id="KW-1185">Reference proteome</keyword>
<keyword evidence="3" id="KW-0238">DNA-binding</keyword>
<keyword evidence="4" id="KW-0804">Transcription</keyword>
<evidence type="ECO:0000256" key="6">
    <source>
        <dbReference type="SAM" id="Coils"/>
    </source>
</evidence>
<evidence type="ECO:0000256" key="8">
    <source>
        <dbReference type="SAM" id="Phobius"/>
    </source>
</evidence>
<dbReference type="SMART" id="SM00066">
    <property type="entry name" value="GAL4"/>
    <property type="match status" value="1"/>
</dbReference>
<comment type="caution">
    <text evidence="10">The sequence shown here is derived from an EMBL/GenBank/DDBJ whole genome shotgun (WGS) entry which is preliminary data.</text>
</comment>
<keyword evidence="8" id="KW-0812">Transmembrane</keyword>
<dbReference type="Proteomes" id="UP000758603">
    <property type="component" value="Unassembled WGS sequence"/>
</dbReference>
<evidence type="ECO:0000256" key="4">
    <source>
        <dbReference type="ARBA" id="ARBA00023163"/>
    </source>
</evidence>
<dbReference type="Pfam" id="PF04082">
    <property type="entry name" value="Fungal_trans"/>
    <property type="match status" value="1"/>
</dbReference>
<feature type="coiled-coil region" evidence="6">
    <location>
        <begin position="76"/>
        <end position="103"/>
    </location>
</feature>
<feature type="compositionally biased region" description="Polar residues" evidence="7">
    <location>
        <begin position="8"/>
        <end position="19"/>
    </location>
</feature>
<dbReference type="CDD" id="cd12148">
    <property type="entry name" value="fungal_TF_MHR"/>
    <property type="match status" value="1"/>
</dbReference>